<comment type="subcellular location">
    <subcellularLocation>
        <location evidence="1">Cytoplasm</location>
    </subcellularLocation>
</comment>
<feature type="repeat" description="WD" evidence="5">
    <location>
        <begin position="242"/>
        <end position="274"/>
    </location>
</feature>
<evidence type="ECO:0000256" key="5">
    <source>
        <dbReference type="PROSITE-ProRule" id="PRU00221"/>
    </source>
</evidence>
<dbReference type="Pfam" id="PF00400">
    <property type="entry name" value="WD40"/>
    <property type="match status" value="5"/>
</dbReference>
<feature type="domain" description="PUL" evidence="8">
    <location>
        <begin position="551"/>
        <end position="838"/>
    </location>
</feature>
<dbReference type="PANTHER" id="PTHR19849">
    <property type="entry name" value="PHOSPHOLIPASE A-2-ACTIVATING PROTEIN"/>
    <property type="match status" value="1"/>
</dbReference>
<dbReference type="GO" id="GO:0005634">
    <property type="term" value="C:nucleus"/>
    <property type="evidence" value="ECO:0007669"/>
    <property type="project" value="TreeGrafter"/>
</dbReference>
<dbReference type="AlphaFoldDB" id="A0AAF0Y6Z8"/>
<dbReference type="RefSeq" id="XP_062627252.1">
    <property type="nucleotide sequence ID" value="XM_062771268.1"/>
</dbReference>
<evidence type="ECO:0000256" key="4">
    <source>
        <dbReference type="ARBA" id="ARBA00022737"/>
    </source>
</evidence>
<protein>
    <submittedName>
        <fullName evidence="9">Phospholipase A-2-activating protein</fullName>
    </submittedName>
</protein>
<evidence type="ECO:0000256" key="2">
    <source>
        <dbReference type="ARBA" id="ARBA00022490"/>
    </source>
</evidence>
<dbReference type="InterPro" id="IPR013535">
    <property type="entry name" value="PUL_dom"/>
</dbReference>
<dbReference type="PANTHER" id="PTHR19849:SF0">
    <property type="entry name" value="PHOSPHOLIPASE A-2-ACTIVATING PROTEIN"/>
    <property type="match status" value="1"/>
</dbReference>
<dbReference type="CDD" id="cd00200">
    <property type="entry name" value="WD40"/>
    <property type="match status" value="1"/>
</dbReference>
<organism evidence="9 10">
    <name type="scientific">Vanrija pseudolonga</name>
    <dbReference type="NCBI Taxonomy" id="143232"/>
    <lineage>
        <taxon>Eukaryota</taxon>
        <taxon>Fungi</taxon>
        <taxon>Dikarya</taxon>
        <taxon>Basidiomycota</taxon>
        <taxon>Agaricomycotina</taxon>
        <taxon>Tremellomycetes</taxon>
        <taxon>Trichosporonales</taxon>
        <taxon>Trichosporonaceae</taxon>
        <taxon>Vanrija</taxon>
    </lineage>
</organism>
<keyword evidence="10" id="KW-1185">Reference proteome</keyword>
<dbReference type="Pfam" id="PF09070">
    <property type="entry name" value="PFU"/>
    <property type="match status" value="1"/>
</dbReference>
<dbReference type="InterPro" id="IPR038122">
    <property type="entry name" value="PFU_sf"/>
</dbReference>
<dbReference type="InterPro" id="IPR015155">
    <property type="entry name" value="PFU"/>
</dbReference>
<name>A0AAF0Y6Z8_9TREE</name>
<dbReference type="SMART" id="SM00320">
    <property type="entry name" value="WD40"/>
    <property type="match status" value="6"/>
</dbReference>
<dbReference type="PROSITE" id="PS50082">
    <property type="entry name" value="WD_REPEATS_2"/>
    <property type="match status" value="2"/>
</dbReference>
<reference evidence="9" key="1">
    <citation type="submission" date="2023-10" db="EMBL/GenBank/DDBJ databases">
        <authorList>
            <person name="Noh H."/>
        </authorList>
    </citation>
    <scope>NUCLEOTIDE SEQUENCE</scope>
    <source>
        <strain evidence="9">DUCC4014</strain>
    </source>
</reference>
<sequence length="840" mass="89687">MGKDFKLALTLHGHSADVRYLNVPDPTIPLLLSSSRDGSAIVWGPSNDDPKQWDAKLRVEELERNYVSCVTLVRYEGQAYLLIGSSTGLLSSYILPSLDSAPPAFDAPTLQPHHTLIEHRQNLCSIDSSKGGLIATGSWDKTVIVWKDFKKAIQIETHTQAVWAVKFVGEDRLLTASADKTITLHAIDVVNGKSHPLQTYTGHSQPVRGLSLRPDGTGFWSCANDSLVNVYSFDKPAPVHSLSGHTSFVYSVSAFPDGSGAVSAGEDGALRVWSETELVQTINHPTMSLWSSAVVPARNGSEYYVASAAADTTIRFFTRSEDLEASLTEQEVWNNEVAQRKLDKSQVGDVKHSDLPGMEALARPGKSDGQVIMIKNNDQVEAYQWSQSETTWQQVGQVVDAIGSGRKQLYDGKEWDYVFDVHIAEGVPPLKLPYKVSENPFIAAQRFLEKNELSSGYIDQVVDFIHKNTGGVQLGTGGGGDTFVDPFTGASRYTGGGVSTGSTGGSDPFTGGSRYTGGGVSTGSAPAAYYGGADPLTGGSSYTSTPAPITKILPIQSFLSFKKINAAAAKGKVDQFNTEIKASNVSSLEGTRRWFADNVKPNLAIDDARLASLNEAIFIVSSDKVASSESYDPKLLLSLAVSWDAAHRFPLVDILRVLALQSPAFGAVDSAPADLLKAGGWGEAWAGSKPQVTNQLLALRAIANLYNTETGRSTVANASDHGLLKELIKGRTWEQIGTAKQPFATVVLNHSVLAVNGKLPSSQAAALLSLIVHVLSNEVADSETIYRAAVALGNLLSSPISGSLAVGEVQRGKDLVSSRGAKLGEKRLTDLATEIGSLGA</sequence>
<dbReference type="PROSITE" id="PS51396">
    <property type="entry name" value="PUL"/>
    <property type="match status" value="1"/>
</dbReference>
<evidence type="ECO:0000259" key="7">
    <source>
        <dbReference type="PROSITE" id="PS51394"/>
    </source>
</evidence>
<evidence type="ECO:0000313" key="10">
    <source>
        <dbReference type="Proteomes" id="UP000827549"/>
    </source>
</evidence>
<dbReference type="InterPro" id="IPR015943">
    <property type="entry name" value="WD40/YVTN_repeat-like_dom_sf"/>
</dbReference>
<accession>A0AAF0Y6Z8</accession>
<proteinExistence type="predicted"/>
<dbReference type="InterPro" id="IPR036322">
    <property type="entry name" value="WD40_repeat_dom_sf"/>
</dbReference>
<dbReference type="Gene3D" id="2.130.10.10">
    <property type="entry name" value="YVTN repeat-like/Quinoprotein amine dehydrogenase"/>
    <property type="match status" value="1"/>
</dbReference>
<dbReference type="InterPro" id="IPR011989">
    <property type="entry name" value="ARM-like"/>
</dbReference>
<feature type="compositionally biased region" description="Gly residues" evidence="6">
    <location>
        <begin position="495"/>
        <end position="504"/>
    </location>
</feature>
<evidence type="ECO:0000256" key="1">
    <source>
        <dbReference type="ARBA" id="ARBA00004496"/>
    </source>
</evidence>
<dbReference type="Gene3D" id="1.25.10.10">
    <property type="entry name" value="Leucine-rich Repeat Variant"/>
    <property type="match status" value="1"/>
</dbReference>
<dbReference type="PROSITE" id="PS51394">
    <property type="entry name" value="PFU"/>
    <property type="match status" value="1"/>
</dbReference>
<dbReference type="SUPFAM" id="SSF50978">
    <property type="entry name" value="WD40 repeat-like"/>
    <property type="match status" value="1"/>
</dbReference>
<evidence type="ECO:0000256" key="6">
    <source>
        <dbReference type="SAM" id="MobiDB-lite"/>
    </source>
</evidence>
<feature type="region of interest" description="Disordered" evidence="6">
    <location>
        <begin position="495"/>
        <end position="515"/>
    </location>
</feature>
<evidence type="ECO:0000256" key="3">
    <source>
        <dbReference type="ARBA" id="ARBA00022574"/>
    </source>
</evidence>
<dbReference type="GeneID" id="87807979"/>
<feature type="repeat" description="WD" evidence="5">
    <location>
        <begin position="200"/>
        <end position="241"/>
    </location>
</feature>
<evidence type="ECO:0000313" key="9">
    <source>
        <dbReference type="EMBL" id="WOO81220.1"/>
    </source>
</evidence>
<dbReference type="PROSITE" id="PS50294">
    <property type="entry name" value="WD_REPEATS_REGION"/>
    <property type="match status" value="1"/>
</dbReference>
<evidence type="ECO:0000259" key="8">
    <source>
        <dbReference type="PROSITE" id="PS51396"/>
    </source>
</evidence>
<dbReference type="GO" id="GO:0043161">
    <property type="term" value="P:proteasome-mediated ubiquitin-dependent protein catabolic process"/>
    <property type="evidence" value="ECO:0007669"/>
    <property type="project" value="TreeGrafter"/>
</dbReference>
<feature type="domain" description="PFU" evidence="7">
    <location>
        <begin position="384"/>
        <end position="479"/>
    </location>
</feature>
<dbReference type="EMBL" id="CP086716">
    <property type="protein sequence ID" value="WOO81220.1"/>
    <property type="molecule type" value="Genomic_DNA"/>
</dbReference>
<keyword evidence="2" id="KW-0963">Cytoplasm</keyword>
<dbReference type="Pfam" id="PF08324">
    <property type="entry name" value="PUL"/>
    <property type="match status" value="1"/>
</dbReference>
<dbReference type="Proteomes" id="UP000827549">
    <property type="component" value="Chromosome 3"/>
</dbReference>
<dbReference type="GO" id="GO:0043130">
    <property type="term" value="F:ubiquitin binding"/>
    <property type="evidence" value="ECO:0007669"/>
    <property type="project" value="TreeGrafter"/>
</dbReference>
<dbReference type="Gene3D" id="3.10.20.870">
    <property type="entry name" value="PFU (PLAA family ubiquitin binding), C-terminal domain"/>
    <property type="match status" value="1"/>
</dbReference>
<keyword evidence="3 5" id="KW-0853">WD repeat</keyword>
<keyword evidence="4" id="KW-0677">Repeat</keyword>
<gene>
    <name evidence="9" type="primary">PLAA_1</name>
    <name evidence="9" type="ORF">LOC62_03G004744</name>
</gene>
<dbReference type="GO" id="GO:0005737">
    <property type="term" value="C:cytoplasm"/>
    <property type="evidence" value="ECO:0007669"/>
    <property type="project" value="UniProtKB-SubCell"/>
</dbReference>
<dbReference type="GO" id="GO:0010992">
    <property type="term" value="P:ubiquitin recycling"/>
    <property type="evidence" value="ECO:0007669"/>
    <property type="project" value="TreeGrafter"/>
</dbReference>
<dbReference type="InterPro" id="IPR001680">
    <property type="entry name" value="WD40_rpt"/>
</dbReference>